<dbReference type="EMBL" id="CM046400">
    <property type="protein sequence ID" value="KAI8524450.1"/>
    <property type="molecule type" value="Genomic_DNA"/>
</dbReference>
<evidence type="ECO:0000313" key="2">
    <source>
        <dbReference type="Proteomes" id="UP001062846"/>
    </source>
</evidence>
<protein>
    <submittedName>
        <fullName evidence="1">Uncharacterized protein</fullName>
    </submittedName>
</protein>
<gene>
    <name evidence="1" type="ORF">RHMOL_Rhmol13G0150900</name>
</gene>
<dbReference type="Proteomes" id="UP001062846">
    <property type="component" value="Chromosome 13"/>
</dbReference>
<keyword evidence="2" id="KW-1185">Reference proteome</keyword>
<evidence type="ECO:0000313" key="1">
    <source>
        <dbReference type="EMBL" id="KAI8524450.1"/>
    </source>
</evidence>
<organism evidence="1 2">
    <name type="scientific">Rhododendron molle</name>
    <name type="common">Chinese azalea</name>
    <name type="synonym">Azalea mollis</name>
    <dbReference type="NCBI Taxonomy" id="49168"/>
    <lineage>
        <taxon>Eukaryota</taxon>
        <taxon>Viridiplantae</taxon>
        <taxon>Streptophyta</taxon>
        <taxon>Embryophyta</taxon>
        <taxon>Tracheophyta</taxon>
        <taxon>Spermatophyta</taxon>
        <taxon>Magnoliopsida</taxon>
        <taxon>eudicotyledons</taxon>
        <taxon>Gunneridae</taxon>
        <taxon>Pentapetalae</taxon>
        <taxon>asterids</taxon>
        <taxon>Ericales</taxon>
        <taxon>Ericaceae</taxon>
        <taxon>Ericoideae</taxon>
        <taxon>Rhodoreae</taxon>
        <taxon>Rhododendron</taxon>
    </lineage>
</organism>
<accession>A0ACC0L741</accession>
<name>A0ACC0L741_RHOML</name>
<comment type="caution">
    <text evidence="1">The sequence shown here is derived from an EMBL/GenBank/DDBJ whole genome shotgun (WGS) entry which is preliminary data.</text>
</comment>
<reference evidence="1" key="1">
    <citation type="submission" date="2022-02" db="EMBL/GenBank/DDBJ databases">
        <title>Plant Genome Project.</title>
        <authorList>
            <person name="Zhang R.-G."/>
        </authorList>
    </citation>
    <scope>NUCLEOTIDE SEQUENCE</scope>
    <source>
        <strain evidence="1">AT1</strain>
    </source>
</reference>
<proteinExistence type="predicted"/>
<sequence>MDESWRMRMGAPTRTKPRQSLPPRRSTEETSARRAAVYGGESETLATEDFSDVFGGPPQTVLSRQFSAGDFTRSPANPFYEEIFRQPDAAAPSRRTGRNLPEFRIPGSRERSEGFYSDIFGIGKEEDGVWRSRSKSKSKSKSKSDSSSVLSSEELSPLRPAAAGDVASLSSFASKLRPINVPCRWNSSTAMPYHEHSSQPAFPYNQPSHYDNRFPENEYIDNFRSPHFGFPQRVPSPETISLDPNSYRSIKTPMDDLELNSPSSVVSSLCQDVEAKASKIQDKGYREEEMEQEEDEVMSSYVIEINVDNREATDEALSVDEAIAWAKEKFYMQSDDKSWSKRGKDQSSEAQDGFSDGKIDGNGPMGCPVMKKTNEEEEEEEEEETYVCAPEDEEQMEKHQMAMELPETEIMSWSAGKESNIRLLLSTLHHILWPNSGWYAIPLTNLVENSQVKRAYQKARLCLHPDKLQQRGATMKQKCVAEKAFSVLQEAWAAYISQDVFYSQRMLNTMQTV</sequence>